<dbReference type="Proteomes" id="UP000321192">
    <property type="component" value="Unassembled WGS sequence"/>
</dbReference>
<organism evidence="1 2">
    <name type="scientific">Thauera aminoaromatica</name>
    <dbReference type="NCBI Taxonomy" id="164330"/>
    <lineage>
        <taxon>Bacteria</taxon>
        <taxon>Pseudomonadati</taxon>
        <taxon>Pseudomonadota</taxon>
        <taxon>Betaproteobacteria</taxon>
        <taxon>Rhodocyclales</taxon>
        <taxon>Zoogloeaceae</taxon>
        <taxon>Thauera</taxon>
    </lineage>
</organism>
<dbReference type="RefSeq" id="WP_276659790.1">
    <property type="nucleotide sequence ID" value="NZ_SSFD01000236.1"/>
</dbReference>
<dbReference type="GO" id="GO:0005886">
    <property type="term" value="C:plasma membrane"/>
    <property type="evidence" value="ECO:0007669"/>
    <property type="project" value="TreeGrafter"/>
</dbReference>
<feature type="non-terminal residue" evidence="1">
    <location>
        <position position="131"/>
    </location>
</feature>
<protein>
    <submittedName>
        <fullName evidence="1">Efflux RND transporter permease subunit</fullName>
    </submittedName>
</protein>
<dbReference type="EMBL" id="SSFD01000236">
    <property type="protein sequence ID" value="TXH82628.1"/>
    <property type="molecule type" value="Genomic_DNA"/>
</dbReference>
<gene>
    <name evidence="1" type="ORF">E6Q80_15040</name>
</gene>
<dbReference type="Gene3D" id="3.30.70.1430">
    <property type="entry name" value="Multidrug efflux transporter AcrB pore domain"/>
    <property type="match status" value="1"/>
</dbReference>
<name>A0A5C7SFL3_THASP</name>
<sequence length="131" mass="14325">MFDTLITLALRQRVFIILSALLVLGYGIYAVNQISIEAFPDVQDVQVQVVTQAPGQAPEEVERTISLPIEREMSGVPGMTQLRSVSITGLSVVTLTFNDKTGDYFARQQVLERLQNISLPPGAQPVLAPLT</sequence>
<comment type="caution">
    <text evidence="1">The sequence shown here is derived from an EMBL/GenBank/DDBJ whole genome shotgun (WGS) entry which is preliminary data.</text>
</comment>
<accession>A0A5C7SFL3</accession>
<dbReference type="PANTHER" id="PTHR32063">
    <property type="match status" value="1"/>
</dbReference>
<dbReference type="Pfam" id="PF00873">
    <property type="entry name" value="ACR_tran"/>
    <property type="match status" value="1"/>
</dbReference>
<reference evidence="1 2" key="1">
    <citation type="submission" date="2018-09" db="EMBL/GenBank/DDBJ databases">
        <title>Metagenome Assembled Genomes from an Advanced Water Purification Facility.</title>
        <authorList>
            <person name="Stamps B.W."/>
            <person name="Spear J.R."/>
        </authorList>
    </citation>
    <scope>NUCLEOTIDE SEQUENCE [LARGE SCALE GENOMIC DNA]</scope>
    <source>
        <strain evidence="1">Bin_27_1</strain>
    </source>
</reference>
<proteinExistence type="predicted"/>
<dbReference type="SUPFAM" id="SSF82693">
    <property type="entry name" value="Multidrug efflux transporter AcrB pore domain, PN1, PN2, PC1 and PC2 subdomains"/>
    <property type="match status" value="1"/>
</dbReference>
<dbReference type="Gene3D" id="1.20.1640.10">
    <property type="entry name" value="Multidrug efflux transporter AcrB transmembrane domain"/>
    <property type="match status" value="1"/>
</dbReference>
<dbReference type="InterPro" id="IPR001036">
    <property type="entry name" value="Acrflvin-R"/>
</dbReference>
<evidence type="ECO:0000313" key="1">
    <source>
        <dbReference type="EMBL" id="TXH82628.1"/>
    </source>
</evidence>
<dbReference type="GO" id="GO:0042910">
    <property type="term" value="F:xenobiotic transmembrane transporter activity"/>
    <property type="evidence" value="ECO:0007669"/>
    <property type="project" value="TreeGrafter"/>
</dbReference>
<dbReference type="AlphaFoldDB" id="A0A5C7SFL3"/>
<evidence type="ECO:0000313" key="2">
    <source>
        <dbReference type="Proteomes" id="UP000321192"/>
    </source>
</evidence>
<dbReference type="PANTHER" id="PTHR32063:SF24">
    <property type="entry name" value="CATION EFFLUX SYSTEM (ACRB_ACRD_ACRF FAMILY)"/>
    <property type="match status" value="1"/>
</dbReference>